<dbReference type="OrthoDB" id="5372935at2759"/>
<protein>
    <submittedName>
        <fullName evidence="1">Uncharacterized protein</fullName>
    </submittedName>
</protein>
<keyword evidence="2" id="KW-1185">Reference proteome</keyword>
<dbReference type="InterPro" id="IPR038883">
    <property type="entry name" value="AN11006-like"/>
</dbReference>
<sequence length="224" mass="25025">FPLLSLPPELRLKIYTFHLHLPHTLDLDPSNPSTIAPRLLLLRTSHTVHEEAYRVFYSRNTFRVFPVHGRFFHTRAPLLARLPPRYRAVLTRLELRVGPGWTGPPRGWVVDGGLGLGDAGAVWRVRVFVECDPAASEIFEGFRVGKEFYTRFCVGLLGGLGEGLKGLREVEVDAYPSVGRGAPLVRGLVEEAEKRGLRVVWGPERGWDKVVDVGLAGVMQKLSL</sequence>
<organism evidence="1 2">
    <name type="scientific">Polyplosphaeria fusca</name>
    <dbReference type="NCBI Taxonomy" id="682080"/>
    <lineage>
        <taxon>Eukaryota</taxon>
        <taxon>Fungi</taxon>
        <taxon>Dikarya</taxon>
        <taxon>Ascomycota</taxon>
        <taxon>Pezizomycotina</taxon>
        <taxon>Dothideomycetes</taxon>
        <taxon>Pleosporomycetidae</taxon>
        <taxon>Pleosporales</taxon>
        <taxon>Tetraplosphaeriaceae</taxon>
        <taxon>Polyplosphaeria</taxon>
    </lineage>
</organism>
<dbReference type="AlphaFoldDB" id="A0A9P4UZE2"/>
<gene>
    <name evidence="1" type="ORF">EJ04DRAFT_400605</name>
</gene>
<evidence type="ECO:0000313" key="1">
    <source>
        <dbReference type="EMBL" id="KAF2730918.1"/>
    </source>
</evidence>
<dbReference type="PANTHER" id="PTHR42085:SF2">
    <property type="entry name" value="F-BOX DOMAIN-CONTAINING PROTEIN"/>
    <property type="match status" value="1"/>
</dbReference>
<evidence type="ECO:0000313" key="2">
    <source>
        <dbReference type="Proteomes" id="UP000799444"/>
    </source>
</evidence>
<dbReference type="EMBL" id="ML996206">
    <property type="protein sequence ID" value="KAF2730918.1"/>
    <property type="molecule type" value="Genomic_DNA"/>
</dbReference>
<dbReference type="PANTHER" id="PTHR42085">
    <property type="entry name" value="F-BOX DOMAIN-CONTAINING PROTEIN"/>
    <property type="match status" value="1"/>
</dbReference>
<name>A0A9P4UZE2_9PLEO</name>
<proteinExistence type="predicted"/>
<reference evidence="1" key="1">
    <citation type="journal article" date="2020" name="Stud. Mycol.">
        <title>101 Dothideomycetes genomes: a test case for predicting lifestyles and emergence of pathogens.</title>
        <authorList>
            <person name="Haridas S."/>
            <person name="Albert R."/>
            <person name="Binder M."/>
            <person name="Bloem J."/>
            <person name="Labutti K."/>
            <person name="Salamov A."/>
            <person name="Andreopoulos B."/>
            <person name="Baker S."/>
            <person name="Barry K."/>
            <person name="Bills G."/>
            <person name="Bluhm B."/>
            <person name="Cannon C."/>
            <person name="Castanera R."/>
            <person name="Culley D."/>
            <person name="Daum C."/>
            <person name="Ezra D."/>
            <person name="Gonzalez J."/>
            <person name="Henrissat B."/>
            <person name="Kuo A."/>
            <person name="Liang C."/>
            <person name="Lipzen A."/>
            <person name="Lutzoni F."/>
            <person name="Magnuson J."/>
            <person name="Mondo S."/>
            <person name="Nolan M."/>
            <person name="Ohm R."/>
            <person name="Pangilinan J."/>
            <person name="Park H.-J."/>
            <person name="Ramirez L."/>
            <person name="Alfaro M."/>
            <person name="Sun H."/>
            <person name="Tritt A."/>
            <person name="Yoshinaga Y."/>
            <person name="Zwiers L.-H."/>
            <person name="Turgeon B."/>
            <person name="Goodwin S."/>
            <person name="Spatafora J."/>
            <person name="Crous P."/>
            <person name="Grigoriev I."/>
        </authorList>
    </citation>
    <scope>NUCLEOTIDE SEQUENCE</scope>
    <source>
        <strain evidence="1">CBS 125425</strain>
    </source>
</reference>
<feature type="non-terminal residue" evidence="1">
    <location>
        <position position="224"/>
    </location>
</feature>
<feature type="non-terminal residue" evidence="1">
    <location>
        <position position="1"/>
    </location>
</feature>
<comment type="caution">
    <text evidence="1">The sequence shown here is derived from an EMBL/GenBank/DDBJ whole genome shotgun (WGS) entry which is preliminary data.</text>
</comment>
<dbReference type="Proteomes" id="UP000799444">
    <property type="component" value="Unassembled WGS sequence"/>
</dbReference>
<accession>A0A9P4UZE2</accession>